<evidence type="ECO:0000256" key="2">
    <source>
        <dbReference type="SAM" id="SignalP"/>
    </source>
</evidence>
<feature type="chain" id="PRO_5045716224" evidence="2">
    <location>
        <begin position="31"/>
        <end position="82"/>
    </location>
</feature>
<keyword evidence="2" id="KW-0732">Signal</keyword>
<dbReference type="EMBL" id="JAEHNZ010000002">
    <property type="protein sequence ID" value="MBK0396422.1"/>
    <property type="molecule type" value="Genomic_DNA"/>
</dbReference>
<organism evidence="3 4">
    <name type="scientific">Kingella bonacorsii</name>
    <dbReference type="NCBI Taxonomy" id="2796361"/>
    <lineage>
        <taxon>Bacteria</taxon>
        <taxon>Pseudomonadati</taxon>
        <taxon>Pseudomonadota</taxon>
        <taxon>Betaproteobacteria</taxon>
        <taxon>Neisseriales</taxon>
        <taxon>Neisseriaceae</taxon>
        <taxon>Kingella</taxon>
    </lineage>
</organism>
<proteinExistence type="predicted"/>
<evidence type="ECO:0000313" key="3">
    <source>
        <dbReference type="EMBL" id="MBK0396422.1"/>
    </source>
</evidence>
<keyword evidence="1" id="KW-0472">Membrane</keyword>
<keyword evidence="4" id="KW-1185">Reference proteome</keyword>
<feature type="signal peptide" evidence="2">
    <location>
        <begin position="1"/>
        <end position="30"/>
    </location>
</feature>
<dbReference type="RefSeq" id="WP_200522508.1">
    <property type="nucleotide sequence ID" value="NZ_JAEHNZ010000002.1"/>
</dbReference>
<reference evidence="3 4" key="1">
    <citation type="journal article" date="2021" name="Pathogens">
        <title>Isolation and Characterization of Kingella bonacorsii sp. nov., A Novel Kingella Species Detected in a Stable Periodontitis Subject.</title>
        <authorList>
            <person name="Antezack A."/>
            <person name="Boxberger M."/>
            <person name="Rolland C."/>
            <person name="Monnet-Corti V."/>
            <person name="La Scola B."/>
        </authorList>
    </citation>
    <scope>NUCLEOTIDE SEQUENCE [LARGE SCALE GENOMIC DNA]</scope>
    <source>
        <strain evidence="3 4">Marseille-Q4569</strain>
    </source>
</reference>
<accession>A0ABS1BT27</accession>
<evidence type="ECO:0000313" key="4">
    <source>
        <dbReference type="Proteomes" id="UP000614058"/>
    </source>
</evidence>
<keyword evidence="1" id="KW-0812">Transmembrane</keyword>
<protein>
    <submittedName>
        <fullName evidence="3">Uncharacterized protein</fullName>
    </submittedName>
</protein>
<sequence length="82" mass="8190">MNLIQKAKGAIANKRALFAAAMATPMLALADGGADIASIGTAAATEIAKFAVMITAIGTAVLSVIVLIQGFRLAAGMTKTAK</sequence>
<gene>
    <name evidence="3" type="ORF">JDW22_07495</name>
</gene>
<keyword evidence="1" id="KW-1133">Transmembrane helix</keyword>
<name>A0ABS1BT27_9NEIS</name>
<feature type="transmembrane region" description="Helical" evidence="1">
    <location>
        <begin position="48"/>
        <end position="68"/>
    </location>
</feature>
<evidence type="ECO:0000256" key="1">
    <source>
        <dbReference type="SAM" id="Phobius"/>
    </source>
</evidence>
<dbReference type="Proteomes" id="UP000614058">
    <property type="component" value="Unassembled WGS sequence"/>
</dbReference>
<comment type="caution">
    <text evidence="3">The sequence shown here is derived from an EMBL/GenBank/DDBJ whole genome shotgun (WGS) entry which is preliminary data.</text>
</comment>